<keyword evidence="8 12" id="KW-0798">TonB box</keyword>
<evidence type="ECO:0008006" key="17">
    <source>
        <dbReference type="Google" id="ProtNLM"/>
    </source>
</evidence>
<feature type="domain" description="TonB-dependent receptor-like beta-barrel" evidence="13">
    <location>
        <begin position="340"/>
        <end position="769"/>
    </location>
</feature>
<evidence type="ECO:0000259" key="13">
    <source>
        <dbReference type="Pfam" id="PF00593"/>
    </source>
</evidence>
<evidence type="ECO:0000256" key="7">
    <source>
        <dbReference type="ARBA" id="ARBA00023065"/>
    </source>
</evidence>
<evidence type="ECO:0000256" key="10">
    <source>
        <dbReference type="ARBA" id="ARBA00023237"/>
    </source>
</evidence>
<evidence type="ECO:0000256" key="9">
    <source>
        <dbReference type="ARBA" id="ARBA00023136"/>
    </source>
</evidence>
<reference evidence="15 16" key="1">
    <citation type="journal article" date="2010" name="Int. J. Syst. Evol. Microbiol.">
        <title>Sphingopyxis bauzanensis sp. nov., a psychrophilic bacterium isolated from soil.</title>
        <authorList>
            <person name="Zhang D.C."/>
            <person name="Liu H.C."/>
            <person name="Xin Y.H."/>
            <person name="Zhou Y.G."/>
            <person name="Schinner F."/>
            <person name="Margesin R."/>
        </authorList>
    </citation>
    <scope>NUCLEOTIDE SEQUENCE [LARGE SCALE GENOMIC DNA]</scope>
    <source>
        <strain evidence="15 16">DSM 22271</strain>
    </source>
</reference>
<gene>
    <name evidence="15" type="ORF">CDQ92_19590</name>
</gene>
<keyword evidence="7" id="KW-0406">Ion transport</keyword>
<dbReference type="PANTHER" id="PTHR32552:SF81">
    <property type="entry name" value="TONB-DEPENDENT OUTER MEMBRANE RECEPTOR"/>
    <property type="match status" value="1"/>
</dbReference>
<keyword evidence="2 11" id="KW-0813">Transport</keyword>
<evidence type="ECO:0000256" key="3">
    <source>
        <dbReference type="ARBA" id="ARBA00022452"/>
    </source>
</evidence>
<proteinExistence type="inferred from homology"/>
<dbReference type="InterPro" id="IPR000531">
    <property type="entry name" value="Beta-barrel_TonB"/>
</dbReference>
<evidence type="ECO:0000259" key="14">
    <source>
        <dbReference type="Pfam" id="PF07715"/>
    </source>
</evidence>
<keyword evidence="4" id="KW-0410">Iron transport</keyword>
<dbReference type="InterPro" id="IPR036942">
    <property type="entry name" value="Beta-barrel_TonB_sf"/>
</dbReference>
<evidence type="ECO:0000256" key="4">
    <source>
        <dbReference type="ARBA" id="ARBA00022496"/>
    </source>
</evidence>
<dbReference type="Proteomes" id="UP000197361">
    <property type="component" value="Unassembled WGS sequence"/>
</dbReference>
<keyword evidence="10 11" id="KW-0998">Cell outer membrane</keyword>
<dbReference type="InterPro" id="IPR012910">
    <property type="entry name" value="Plug_dom"/>
</dbReference>
<dbReference type="Pfam" id="PF07715">
    <property type="entry name" value="Plug"/>
    <property type="match status" value="1"/>
</dbReference>
<evidence type="ECO:0000256" key="11">
    <source>
        <dbReference type="PROSITE-ProRule" id="PRU01360"/>
    </source>
</evidence>
<evidence type="ECO:0000256" key="1">
    <source>
        <dbReference type="ARBA" id="ARBA00004571"/>
    </source>
</evidence>
<comment type="similarity">
    <text evidence="11 12">Belongs to the TonB-dependent receptor family.</text>
</comment>
<organism evidence="15 16">
    <name type="scientific">Sphingopyxis bauzanensis</name>
    <dbReference type="NCBI Taxonomy" id="651663"/>
    <lineage>
        <taxon>Bacteria</taxon>
        <taxon>Pseudomonadati</taxon>
        <taxon>Pseudomonadota</taxon>
        <taxon>Alphaproteobacteria</taxon>
        <taxon>Sphingomonadales</taxon>
        <taxon>Sphingomonadaceae</taxon>
        <taxon>Sphingopyxis</taxon>
    </lineage>
</organism>
<dbReference type="PROSITE" id="PS52016">
    <property type="entry name" value="TONB_DEPENDENT_REC_3"/>
    <property type="match status" value="1"/>
</dbReference>
<keyword evidence="3 11" id="KW-1134">Transmembrane beta strand</keyword>
<dbReference type="GO" id="GO:0009279">
    <property type="term" value="C:cell outer membrane"/>
    <property type="evidence" value="ECO:0007669"/>
    <property type="project" value="UniProtKB-SubCell"/>
</dbReference>
<evidence type="ECO:0000256" key="12">
    <source>
        <dbReference type="RuleBase" id="RU003357"/>
    </source>
</evidence>
<feature type="domain" description="TonB-dependent receptor plug" evidence="14">
    <location>
        <begin position="75"/>
        <end position="183"/>
    </location>
</feature>
<dbReference type="InterPro" id="IPR039426">
    <property type="entry name" value="TonB-dep_rcpt-like"/>
</dbReference>
<dbReference type="AlphaFoldDB" id="A0A246JJ62"/>
<keyword evidence="16" id="KW-1185">Reference proteome</keyword>
<dbReference type="SUPFAM" id="SSF56935">
    <property type="entry name" value="Porins"/>
    <property type="match status" value="1"/>
</dbReference>
<dbReference type="Pfam" id="PF00593">
    <property type="entry name" value="TonB_dep_Rec_b-barrel"/>
    <property type="match status" value="1"/>
</dbReference>
<comment type="subcellular location">
    <subcellularLocation>
        <location evidence="1 11">Cell outer membrane</location>
        <topology evidence="1 11">Multi-pass membrane protein</topology>
    </subcellularLocation>
</comment>
<evidence type="ECO:0000256" key="8">
    <source>
        <dbReference type="ARBA" id="ARBA00023077"/>
    </source>
</evidence>
<dbReference type="PANTHER" id="PTHR32552">
    <property type="entry name" value="FERRICHROME IRON RECEPTOR-RELATED"/>
    <property type="match status" value="1"/>
</dbReference>
<dbReference type="Gene3D" id="2.40.170.20">
    <property type="entry name" value="TonB-dependent receptor, beta-barrel domain"/>
    <property type="match status" value="2"/>
</dbReference>
<keyword evidence="5 11" id="KW-0812">Transmembrane</keyword>
<keyword evidence="6" id="KW-0408">Iron</keyword>
<evidence type="ECO:0000313" key="16">
    <source>
        <dbReference type="Proteomes" id="UP000197361"/>
    </source>
</evidence>
<name>A0A246JJ62_9SPHN</name>
<dbReference type="EMBL" id="NISK01000007">
    <property type="protein sequence ID" value="OWQ92696.1"/>
    <property type="molecule type" value="Genomic_DNA"/>
</dbReference>
<evidence type="ECO:0000313" key="15">
    <source>
        <dbReference type="EMBL" id="OWQ92696.1"/>
    </source>
</evidence>
<sequence length="810" mass="88215">MFCVREFVKLYKYLGRELMNNNHNFLSGCAIAALAWSGFYAPAFAQNASEQVAETADPAESDEIVVTARRRDEALQDVPITIASIGGDELEKSQITKPEALAARVPTLNIAVGGSGSGGQLSLRGIGSSNVSAAFDSAVALDFDGIVVSSMRLVQSGFFDVAQIDILKGPQSLYFGKSATAGVVSIRSAGPTSSLEASLRGSYEFEEKGYTVEGYVSGPISDTLGFRIAGRYNKIDDLYFNAAPNVVHPHRGEKNINLRGTLEWKPSADFTLNLKANYVGHNNNGEIRHTQVFCGPNGVADNLFVLGGAVVIPAGYDCNSFDNVFWLPDSAVPLGRKAPPGMDNNGGVPFNDTDTFLIRAKADIALRDNLSLTLVTGYFDFQSRGQDFYAYGGTSGIGTDLNRNRNKQFSQEIRFASDNEGPVNWLVGGFYERRDILFEAAQNAVNISFLAADPITGSTFDWRRQHYTKTDAYSVFGNVLVEPTENIELSAGLRYTKEEKTNRIEVPYVHAILSGPQFNFIRSGFQSPQIRFQDDNFSPEVSVKYKLSDDAQVYASYKKGFKSGGIDNSALPSSGLSAIVASGDYSSLIFASETAEGFEVGLKSSLAQNKVRLNMSLFNYTFSGLQIQSFDPVAIQYSTSNAGQLRSRGGDLELRWKAPTDGLTLSAAVAYTDAEFTETFISNAGIDLKGRAAPRAPKWSGNLSFDWEIPISDSLDFSVFGLANYSGSYFADATTLNDYVQKDYVTLDANVTISSSNDRWRLSLVGNNLTDKIYVNQASGRPFRQAGVGDDLALTQNRGRQVFVEFAVKY</sequence>
<protein>
    <recommendedName>
        <fullName evidence="17">TonB-dependent receptor</fullName>
    </recommendedName>
</protein>
<evidence type="ECO:0000256" key="5">
    <source>
        <dbReference type="ARBA" id="ARBA00022692"/>
    </source>
</evidence>
<accession>A0A246JJ62</accession>
<comment type="caution">
    <text evidence="15">The sequence shown here is derived from an EMBL/GenBank/DDBJ whole genome shotgun (WGS) entry which is preliminary data.</text>
</comment>
<dbReference type="PROSITE" id="PS51257">
    <property type="entry name" value="PROKAR_LIPOPROTEIN"/>
    <property type="match status" value="1"/>
</dbReference>
<evidence type="ECO:0000256" key="2">
    <source>
        <dbReference type="ARBA" id="ARBA00022448"/>
    </source>
</evidence>
<evidence type="ECO:0000256" key="6">
    <source>
        <dbReference type="ARBA" id="ARBA00023004"/>
    </source>
</evidence>
<keyword evidence="9 11" id="KW-0472">Membrane</keyword>
<dbReference type="GO" id="GO:0006826">
    <property type="term" value="P:iron ion transport"/>
    <property type="evidence" value="ECO:0007669"/>
    <property type="project" value="UniProtKB-KW"/>
</dbReference>